<dbReference type="InterPro" id="IPR016215">
    <property type="entry name" value="NTA_MOA"/>
</dbReference>
<dbReference type="Proteomes" id="UP001237448">
    <property type="component" value="Unassembled WGS sequence"/>
</dbReference>
<accession>A0ABU0FLU6</accession>
<evidence type="ECO:0000256" key="1">
    <source>
        <dbReference type="ARBA" id="ARBA00022630"/>
    </source>
</evidence>
<comment type="caution">
    <text evidence="7">The sequence shown here is derived from an EMBL/GenBank/DDBJ whole genome shotgun (WGS) entry which is preliminary data.</text>
</comment>
<evidence type="ECO:0000256" key="5">
    <source>
        <dbReference type="ARBA" id="ARBA00033748"/>
    </source>
</evidence>
<keyword evidence="1" id="KW-0285">Flavoprotein</keyword>
<evidence type="ECO:0000256" key="2">
    <source>
        <dbReference type="ARBA" id="ARBA00022643"/>
    </source>
</evidence>
<dbReference type="CDD" id="cd01095">
    <property type="entry name" value="Nitrilotriacetate_monoxgenase"/>
    <property type="match status" value="1"/>
</dbReference>
<reference evidence="7 8" key="1">
    <citation type="submission" date="2023-07" db="EMBL/GenBank/DDBJ databases">
        <title>Genomic Encyclopedia of Type Strains, Phase IV (KMG-IV): sequencing the most valuable type-strain genomes for metagenomic binning, comparative biology and taxonomic classification.</title>
        <authorList>
            <person name="Goeker M."/>
        </authorList>
    </citation>
    <scope>NUCLEOTIDE SEQUENCE [LARGE SCALE GENOMIC DNA]</scope>
    <source>
        <strain evidence="7 8">DSM 5896</strain>
    </source>
</reference>
<evidence type="ECO:0000313" key="7">
    <source>
        <dbReference type="EMBL" id="MDQ0395573.1"/>
    </source>
</evidence>
<keyword evidence="3" id="KW-0560">Oxidoreductase</keyword>
<keyword evidence="4 7" id="KW-0503">Monooxygenase</keyword>
<dbReference type="Pfam" id="PF00296">
    <property type="entry name" value="Bac_luciferase"/>
    <property type="match status" value="1"/>
</dbReference>
<dbReference type="InterPro" id="IPR051260">
    <property type="entry name" value="Diverse_substr_monoxygenases"/>
</dbReference>
<comment type="similarity">
    <text evidence="5">Belongs to the NtaA/SnaA/DszA monooxygenase family.</text>
</comment>
<dbReference type="PIRSF" id="PIRSF000337">
    <property type="entry name" value="NTA_MOA"/>
    <property type="match status" value="1"/>
</dbReference>
<dbReference type="InterPro" id="IPR036661">
    <property type="entry name" value="Luciferase-like_sf"/>
</dbReference>
<evidence type="ECO:0000313" key="8">
    <source>
        <dbReference type="Proteomes" id="UP001237448"/>
    </source>
</evidence>
<evidence type="ECO:0000259" key="6">
    <source>
        <dbReference type="Pfam" id="PF00296"/>
    </source>
</evidence>
<dbReference type="SUPFAM" id="SSF51679">
    <property type="entry name" value="Bacterial luciferase-like"/>
    <property type="match status" value="1"/>
</dbReference>
<dbReference type="GO" id="GO:0004497">
    <property type="term" value="F:monooxygenase activity"/>
    <property type="evidence" value="ECO:0007669"/>
    <property type="project" value="UniProtKB-KW"/>
</dbReference>
<evidence type="ECO:0000256" key="3">
    <source>
        <dbReference type="ARBA" id="ARBA00023002"/>
    </source>
</evidence>
<name>A0ABU0FLU6_9HYPH</name>
<sequence length="444" mass="47945">MMGKTMHLGMILLGTGSHVAGWRMPDAQFGSQNLPLLRQVVQKAEAGKLDFVFFADAVNTGLDAHPGMMLRFEPLTLLAALAMSTSRIGLVATVSTTYSEPYNIARAFASIDHLSQGRAGWNVVTGSSPDAAANFSRDKHPPHEERYAIAEEYVAIAKGLWDSWQEGALVGDKERGIFVDPTKMHVLDHQGAHFSVKGPLNITRPPQGYPVIFQAGASDRGLDFAAATAEVVFAAQQVQEEALAFADRLRDKAEAAGRAREAVKVVCGVSPVIGRTEEEAKEIVAELASMMDTKAAMRVLSDRLGHDMNQFPLDEPVPDLPPSGMMQGHAIQLSSIARRKKMTLRQLRDYAAVSSGHRLLVGTAEQVADDFEDWFRSGAADGFAIMSTHLPGPAERFVDEVVPLLVERGLFRSEYAGSTLRDHLGLPRPAHPAAVAGMATGVEG</sequence>
<gene>
    <name evidence="7" type="ORF">J3R73_005365</name>
</gene>
<organism evidence="7 8">
    <name type="scientific">Labrys monachus</name>
    <dbReference type="NCBI Taxonomy" id="217067"/>
    <lineage>
        <taxon>Bacteria</taxon>
        <taxon>Pseudomonadati</taxon>
        <taxon>Pseudomonadota</taxon>
        <taxon>Alphaproteobacteria</taxon>
        <taxon>Hyphomicrobiales</taxon>
        <taxon>Xanthobacteraceae</taxon>
        <taxon>Labrys</taxon>
    </lineage>
</organism>
<dbReference type="Gene3D" id="3.20.20.30">
    <property type="entry name" value="Luciferase-like domain"/>
    <property type="match status" value="1"/>
</dbReference>
<dbReference type="PANTHER" id="PTHR30011">
    <property type="entry name" value="ALKANESULFONATE MONOOXYGENASE-RELATED"/>
    <property type="match status" value="1"/>
</dbReference>
<evidence type="ECO:0000256" key="4">
    <source>
        <dbReference type="ARBA" id="ARBA00023033"/>
    </source>
</evidence>
<proteinExistence type="inferred from homology"/>
<dbReference type="NCBIfam" id="TIGR03860">
    <property type="entry name" value="FMN_nitrolo"/>
    <property type="match status" value="1"/>
</dbReference>
<feature type="domain" description="Luciferase-like" evidence="6">
    <location>
        <begin position="32"/>
        <end position="379"/>
    </location>
</feature>
<dbReference type="PANTHER" id="PTHR30011:SF16">
    <property type="entry name" value="C2H2 FINGER DOMAIN TRANSCRIPTION FACTOR (EUROFUNG)-RELATED"/>
    <property type="match status" value="1"/>
</dbReference>
<protein>
    <submittedName>
        <fullName evidence="7">FMN-dependent oxidoreductase (Nitrilotriacetate monooxygenase family)</fullName>
    </submittedName>
</protein>
<keyword evidence="2" id="KW-0288">FMN</keyword>
<dbReference type="EMBL" id="JAUSVK010000001">
    <property type="protein sequence ID" value="MDQ0395573.1"/>
    <property type="molecule type" value="Genomic_DNA"/>
</dbReference>
<dbReference type="InterPro" id="IPR011251">
    <property type="entry name" value="Luciferase-like_dom"/>
</dbReference>
<keyword evidence="8" id="KW-1185">Reference proteome</keyword>